<name>A0ACB8SP54_9AGAM</name>
<proteinExistence type="predicted"/>
<reference evidence="1" key="2">
    <citation type="journal article" date="2022" name="New Phytol.">
        <title>Evolutionary transition to the ectomycorrhizal habit in the genomes of a hyperdiverse lineage of mushroom-forming fungi.</title>
        <authorList>
            <person name="Looney B."/>
            <person name="Miyauchi S."/>
            <person name="Morin E."/>
            <person name="Drula E."/>
            <person name="Courty P.E."/>
            <person name="Kohler A."/>
            <person name="Kuo A."/>
            <person name="LaButti K."/>
            <person name="Pangilinan J."/>
            <person name="Lipzen A."/>
            <person name="Riley R."/>
            <person name="Andreopoulos W."/>
            <person name="He G."/>
            <person name="Johnson J."/>
            <person name="Nolan M."/>
            <person name="Tritt A."/>
            <person name="Barry K.W."/>
            <person name="Grigoriev I.V."/>
            <person name="Nagy L.G."/>
            <person name="Hibbett D."/>
            <person name="Henrissat B."/>
            <person name="Matheny P.B."/>
            <person name="Labbe J."/>
            <person name="Martin F.M."/>
        </authorList>
    </citation>
    <scope>NUCLEOTIDE SEQUENCE</scope>
    <source>
        <strain evidence="1">HHB10654</strain>
    </source>
</reference>
<organism evidence="1 2">
    <name type="scientific">Artomyces pyxidatus</name>
    <dbReference type="NCBI Taxonomy" id="48021"/>
    <lineage>
        <taxon>Eukaryota</taxon>
        <taxon>Fungi</taxon>
        <taxon>Dikarya</taxon>
        <taxon>Basidiomycota</taxon>
        <taxon>Agaricomycotina</taxon>
        <taxon>Agaricomycetes</taxon>
        <taxon>Russulales</taxon>
        <taxon>Auriscalpiaceae</taxon>
        <taxon>Artomyces</taxon>
    </lineage>
</organism>
<reference evidence="1" key="1">
    <citation type="submission" date="2021-03" db="EMBL/GenBank/DDBJ databases">
        <authorList>
            <consortium name="DOE Joint Genome Institute"/>
            <person name="Ahrendt S."/>
            <person name="Looney B.P."/>
            <person name="Miyauchi S."/>
            <person name="Morin E."/>
            <person name="Drula E."/>
            <person name="Courty P.E."/>
            <person name="Chicoki N."/>
            <person name="Fauchery L."/>
            <person name="Kohler A."/>
            <person name="Kuo A."/>
            <person name="Labutti K."/>
            <person name="Pangilinan J."/>
            <person name="Lipzen A."/>
            <person name="Riley R."/>
            <person name="Andreopoulos W."/>
            <person name="He G."/>
            <person name="Johnson J."/>
            <person name="Barry K.W."/>
            <person name="Grigoriev I.V."/>
            <person name="Nagy L."/>
            <person name="Hibbett D."/>
            <person name="Henrissat B."/>
            <person name="Matheny P.B."/>
            <person name="Labbe J."/>
            <person name="Martin F."/>
        </authorList>
    </citation>
    <scope>NUCLEOTIDE SEQUENCE</scope>
    <source>
        <strain evidence="1">HHB10654</strain>
    </source>
</reference>
<dbReference type="Proteomes" id="UP000814140">
    <property type="component" value="Unassembled WGS sequence"/>
</dbReference>
<comment type="caution">
    <text evidence="1">The sequence shown here is derived from an EMBL/GenBank/DDBJ whole genome shotgun (WGS) entry which is preliminary data.</text>
</comment>
<keyword evidence="2" id="KW-1185">Reference proteome</keyword>
<protein>
    <submittedName>
        <fullName evidence="1">Uncharacterized protein</fullName>
    </submittedName>
</protein>
<evidence type="ECO:0000313" key="1">
    <source>
        <dbReference type="EMBL" id="KAI0057556.1"/>
    </source>
</evidence>
<sequence length="422" mass="47356">MARLPYDVWTLVFTDVDDQTTLASCAQVSRTLCDAATRRLYHTLTAKQVLRYPEVRPFHCLYPLASQGLQVEWTSGSQAIASHRSDLRAHVRTVRHRIQVMSRRESGGPSTTDDCFAFLAQLPNLTSYTLDVHTTTYGLATFIYTSLLNVLSQCVKLTDVTWNVHLLACSVPIVMRARPPTLRALTFSEVPRYVEGLRQYLLSFPQLEELHIRSFAFFKSLDLMDELVFAEGSRLNLKKLTLGKHSLSGLESLVLLNRMPSLEHVDIEFVSSPQNAVIETFADLPRLRKLVVRYANGARFPVESMFDWICAVAATSPLEDLDINAICKPALYHACPSPSTLAKSLPSLRTLHMEQILLDDGGFSSIVQGCNALTDMSFRLASEHDYLRVVQRSQAVGYDLVNITSGVPEDQSILAWYGKREV</sequence>
<evidence type="ECO:0000313" key="2">
    <source>
        <dbReference type="Proteomes" id="UP000814140"/>
    </source>
</evidence>
<accession>A0ACB8SP54</accession>
<gene>
    <name evidence="1" type="ORF">BV25DRAFT_1364563</name>
</gene>
<dbReference type="EMBL" id="MU277245">
    <property type="protein sequence ID" value="KAI0057556.1"/>
    <property type="molecule type" value="Genomic_DNA"/>
</dbReference>